<dbReference type="InterPro" id="IPR007157">
    <property type="entry name" value="PspA_VIPP1"/>
</dbReference>
<keyword evidence="4" id="KW-1185">Reference proteome</keyword>
<comment type="caution">
    <text evidence="3">The sequence shown here is derived from an EMBL/GenBank/DDBJ whole genome shotgun (WGS) entry which is preliminary data.</text>
</comment>
<name>A0A9X2ACM0_9BACL</name>
<reference evidence="3" key="1">
    <citation type="submission" date="2022-03" db="EMBL/GenBank/DDBJ databases">
        <title>Draft Genome Sequence of Firmicute Strain S0AB, a Heterotrophic Iron/Sulfur-Oxidizing Extreme Acidophile.</title>
        <authorList>
            <person name="Vergara E."/>
            <person name="Pakostova E."/>
            <person name="Johnson D.B."/>
            <person name="Holmes D.S."/>
        </authorList>
    </citation>
    <scope>NUCLEOTIDE SEQUENCE</scope>
    <source>
        <strain evidence="3">S0AB</strain>
    </source>
</reference>
<sequence length="202" mass="23198">MGIFKRAAKIVQAHAEDYKEQHKDPHAELQMTFQEMVVQVGEVKRMVGEIAAAVLRLQRQIEQLEAKLADYETQAKEALVQGDETRARERLQKRQQVKEKIEGLRQHEKELRGKLEHLKDAQEELSEHVKDFRDARDDAQTRLASAQGVLAVQKAMTLAQDAKDHALTAVQDEARVAEAKTELTQSIDQEFERLLRETKDDH</sequence>
<organism evidence="3 4">
    <name type="scientific">Sulfoacidibacillus ferrooxidans</name>
    <dbReference type="NCBI Taxonomy" id="2005001"/>
    <lineage>
        <taxon>Bacteria</taxon>
        <taxon>Bacillati</taxon>
        <taxon>Bacillota</taxon>
        <taxon>Bacilli</taxon>
        <taxon>Bacillales</taxon>
        <taxon>Alicyclobacillaceae</taxon>
        <taxon>Sulfoacidibacillus</taxon>
    </lineage>
</organism>
<evidence type="ECO:0000256" key="2">
    <source>
        <dbReference type="SAM" id="Coils"/>
    </source>
</evidence>
<dbReference type="PANTHER" id="PTHR31088:SF6">
    <property type="entry name" value="PHAGE SHOCK PROTEIN A"/>
    <property type="match status" value="1"/>
</dbReference>
<dbReference type="RefSeq" id="WP_241712046.1">
    <property type="nucleotide sequence ID" value="NZ_JALBUF010000001.1"/>
</dbReference>
<keyword evidence="2" id="KW-0175">Coiled coil</keyword>
<evidence type="ECO:0000313" key="4">
    <source>
        <dbReference type="Proteomes" id="UP001139263"/>
    </source>
</evidence>
<dbReference type="EMBL" id="JALBUF010000001">
    <property type="protein sequence ID" value="MCI0182455.1"/>
    <property type="molecule type" value="Genomic_DNA"/>
</dbReference>
<proteinExistence type="inferred from homology"/>
<evidence type="ECO:0000313" key="3">
    <source>
        <dbReference type="EMBL" id="MCI0182455.1"/>
    </source>
</evidence>
<gene>
    <name evidence="3" type="ORF">MM817_00715</name>
</gene>
<dbReference type="PANTHER" id="PTHR31088">
    <property type="entry name" value="MEMBRANE-ASSOCIATED PROTEIN VIPP1, CHLOROPLASTIC"/>
    <property type="match status" value="1"/>
</dbReference>
<feature type="coiled-coil region" evidence="2">
    <location>
        <begin position="47"/>
        <end position="138"/>
    </location>
</feature>
<dbReference type="Pfam" id="PF04012">
    <property type="entry name" value="PspA_IM30"/>
    <property type="match status" value="1"/>
</dbReference>
<dbReference type="Proteomes" id="UP001139263">
    <property type="component" value="Unassembled WGS sequence"/>
</dbReference>
<comment type="similarity">
    <text evidence="1">Belongs to the PspA/Vipp/IM30 family.</text>
</comment>
<evidence type="ECO:0000256" key="1">
    <source>
        <dbReference type="ARBA" id="ARBA00043985"/>
    </source>
</evidence>
<protein>
    <recommendedName>
        <fullName evidence="5">PspA/IM30 family protein</fullName>
    </recommendedName>
</protein>
<evidence type="ECO:0008006" key="5">
    <source>
        <dbReference type="Google" id="ProtNLM"/>
    </source>
</evidence>
<dbReference type="AlphaFoldDB" id="A0A9X2ACM0"/>
<accession>A0A9X2ACM0</accession>